<name>A0ACC1YXT1_MELAZ</name>
<keyword evidence="1" id="KW-0418">Kinase</keyword>
<gene>
    <name evidence="1" type="ORF">OWV82_001261</name>
</gene>
<reference evidence="1 2" key="1">
    <citation type="journal article" date="2023" name="Science">
        <title>Complex scaffold remodeling in plant triterpene biosynthesis.</title>
        <authorList>
            <person name="De La Pena R."/>
            <person name="Hodgson H."/>
            <person name="Liu J.C."/>
            <person name="Stephenson M.J."/>
            <person name="Martin A.C."/>
            <person name="Owen C."/>
            <person name="Harkess A."/>
            <person name="Leebens-Mack J."/>
            <person name="Jimenez L.E."/>
            <person name="Osbourn A."/>
            <person name="Sattely E.S."/>
        </authorList>
    </citation>
    <scope>NUCLEOTIDE SEQUENCE [LARGE SCALE GENOMIC DNA]</scope>
    <source>
        <strain evidence="2">cv. JPN11</strain>
        <tissue evidence="1">Leaf</tissue>
    </source>
</reference>
<sequence length="1232" mass="136481">MFVDLGAETATMRTSVLRTLQILILSCVIIKISAQKEAEALLNWKNSLTSSSLPSWTAINSSGSPCNWIGIQCNEVGIIFEINLANSGLDGTLNRFDFSAFPNLTTLNLNMNNLVGTIPAGIANATRLNLLDLSSNNFTNSIPPEIGHLTELQVLLLYNNSFTGQFPYELSNLQSLWLLRIGANYLEDPDPVKFKGMASLTDLWLDYNLLEKFPSFIAECPKLIFLDLSDNLITGHIPIEQLTHLENLESLNLTNNAFEGQIPTEIISFSRLQHLRIGKNKLTGTIPDEIGLLPNLEILELYENLFQGPIPSSLGNLRMLQHLDLRKAGLNSSIPQELGFCTNLTYLELSTNNLTGSLPLSLASLRQIRQLGISNNHLSGEIHPYLLSNWSDLISLQLPINDLSGKVPPEIGLLHKLNYLYLYDNRLSGPIAQEIGNLSNVIDLQLSNNFFNGSIPSTIGNLSSLIKLGLSNNQLTGTLPPEIGNLERLEELDLSSNNLQKTLPTSINSLQSLTLLYVQFNNFSGSIPADFGPRFLTNVSFSYNNFSGKLPPGLCRGGRLIYLTANGNKLVGPIPESLRNCTGLNRIRLEQNLLDGDITNAFGIYPDLEYIDLGDNRLSGGLSSNWGRCTNLSNFRMAANMIKGSVPPELGDLKYLQNLDLSHNQLTGMIPVELFRSSILLRLNFSKNQLSDKIPAAIGKLSRLQYLDFSENNLDGPIPEELGECEALIFLKMNKNRLNGTMPDQLGNVMALQSVLDLSQNRITGEISPQLGKLIRLEVLNLSHNKLSGPIPSTLEDLVSLQHVDISYNNLEGPLPNSRAFHQAPAEAVIGNPGLCGEKAKGLSPCSRDTSSRKQKESNKWKLIIAIVIPVAASTILLTLSGIFFFHRCSRANEDKRYKYSRSRSSFTVWNYAKRIEFKDIVTATDNFDDKFCIGRGGQGIVYVAKLETGDIFAVKRLHSSEGNEFSEECQMKNFKSERHALTEVRHRNIVKMYGISYFDGDIYFVYEFVERGSLAKSLQDDKEAKTLHWDIRLNIIKGIANALSYLHHNCTPTIVHRDVSGNNILLDTEFEPKISDFGTARLLKEGESMRTAPVGSYGYIAPELASSTKVTEKCDVYSFGVVALELLVGRHPQELILSMQSGEYNLLLANLLDKRLAPPTGPIVQDLVLAATLALICIRENPKSRPTMRQVSSELVAEACLPISVPLHLLTFQDMMDMFSHVGTQQATNAE</sequence>
<dbReference type="Proteomes" id="UP001164539">
    <property type="component" value="Chromosome 1"/>
</dbReference>
<keyword evidence="1" id="KW-0675">Receptor</keyword>
<evidence type="ECO:0000313" key="1">
    <source>
        <dbReference type="EMBL" id="KAJ4728306.1"/>
    </source>
</evidence>
<keyword evidence="2" id="KW-1185">Reference proteome</keyword>
<dbReference type="EMBL" id="CM051394">
    <property type="protein sequence ID" value="KAJ4728306.1"/>
    <property type="molecule type" value="Genomic_DNA"/>
</dbReference>
<protein>
    <submittedName>
        <fullName evidence="1">Receptor protein kinase</fullName>
    </submittedName>
</protein>
<accession>A0ACC1YXT1</accession>
<comment type="caution">
    <text evidence="1">The sequence shown here is derived from an EMBL/GenBank/DDBJ whole genome shotgun (WGS) entry which is preliminary data.</text>
</comment>
<keyword evidence="1" id="KW-0808">Transferase</keyword>
<organism evidence="1 2">
    <name type="scientific">Melia azedarach</name>
    <name type="common">Chinaberry tree</name>
    <dbReference type="NCBI Taxonomy" id="155640"/>
    <lineage>
        <taxon>Eukaryota</taxon>
        <taxon>Viridiplantae</taxon>
        <taxon>Streptophyta</taxon>
        <taxon>Embryophyta</taxon>
        <taxon>Tracheophyta</taxon>
        <taxon>Spermatophyta</taxon>
        <taxon>Magnoliopsida</taxon>
        <taxon>eudicotyledons</taxon>
        <taxon>Gunneridae</taxon>
        <taxon>Pentapetalae</taxon>
        <taxon>rosids</taxon>
        <taxon>malvids</taxon>
        <taxon>Sapindales</taxon>
        <taxon>Meliaceae</taxon>
        <taxon>Melia</taxon>
    </lineage>
</organism>
<proteinExistence type="predicted"/>
<evidence type="ECO:0000313" key="2">
    <source>
        <dbReference type="Proteomes" id="UP001164539"/>
    </source>
</evidence>